<comment type="caution">
    <text evidence="10">The sequence shown here is derived from an EMBL/GenBank/DDBJ whole genome shotgun (WGS) entry which is preliminary data.</text>
</comment>
<name>A0A843S6H1_9BURK</name>
<dbReference type="Pfam" id="PF22848">
    <property type="entry name" value="ASD1_dom"/>
    <property type="match status" value="1"/>
</dbReference>
<dbReference type="PANTHER" id="PTHR43576:SF2">
    <property type="entry name" value="INTRACELLULAR EXO-ALPHA-L-ARABINOFURANOSIDASE 2"/>
    <property type="match status" value="1"/>
</dbReference>
<dbReference type="InterPro" id="IPR017853">
    <property type="entry name" value="GH"/>
</dbReference>
<dbReference type="RefSeq" id="WP_152803750.1">
    <property type="nucleotide sequence ID" value="NZ_WHUF01000002.1"/>
</dbReference>
<dbReference type="Pfam" id="PF06964">
    <property type="entry name" value="Alpha-L-AF_C"/>
    <property type="match status" value="1"/>
</dbReference>
<dbReference type="EMBL" id="WHUF01000002">
    <property type="protein sequence ID" value="MQA19789.1"/>
    <property type="molecule type" value="Genomic_DNA"/>
</dbReference>
<comment type="catalytic activity">
    <reaction evidence="1">
        <text>Hydrolysis of terminal non-reducing alpha-L-arabinofuranoside residues in alpha-L-arabinosides.</text>
        <dbReference type="EC" id="3.2.1.55"/>
    </reaction>
</comment>
<dbReference type="SMART" id="SM00813">
    <property type="entry name" value="Alpha-L-AF_C"/>
    <property type="match status" value="1"/>
</dbReference>
<evidence type="ECO:0000313" key="11">
    <source>
        <dbReference type="Proteomes" id="UP000444318"/>
    </source>
</evidence>
<proteinExistence type="inferred from homology"/>
<keyword evidence="11" id="KW-1185">Reference proteome</keyword>
<dbReference type="Proteomes" id="UP000444318">
    <property type="component" value="Unassembled WGS sequence"/>
</dbReference>
<dbReference type="SUPFAM" id="SSF51011">
    <property type="entry name" value="Glycosyl hydrolase domain"/>
    <property type="match status" value="1"/>
</dbReference>
<accession>A0A843S6H1</accession>
<gene>
    <name evidence="10" type="ORF">GEV01_09745</name>
</gene>
<dbReference type="Gene3D" id="3.20.20.80">
    <property type="entry name" value="Glycosidases"/>
    <property type="match status" value="1"/>
</dbReference>
<comment type="similarity">
    <text evidence="2">Belongs to the glycosyl hydrolase 51 family.</text>
</comment>
<dbReference type="PANTHER" id="PTHR43576">
    <property type="entry name" value="ALPHA-L-ARABINOFURANOSIDASE C-RELATED"/>
    <property type="match status" value="1"/>
</dbReference>
<organism evidence="10 11">
    <name type="scientific">Rugamonas rivuli</name>
    <dbReference type="NCBI Taxonomy" id="2743358"/>
    <lineage>
        <taxon>Bacteria</taxon>
        <taxon>Pseudomonadati</taxon>
        <taxon>Pseudomonadota</taxon>
        <taxon>Betaproteobacteria</taxon>
        <taxon>Burkholderiales</taxon>
        <taxon>Oxalobacteraceae</taxon>
        <taxon>Telluria group</taxon>
        <taxon>Rugamonas</taxon>
    </lineage>
</organism>
<reference evidence="10 11" key="1">
    <citation type="submission" date="2019-10" db="EMBL/GenBank/DDBJ databases">
        <title>Two novel species isolated from a subtropical stream in China.</title>
        <authorList>
            <person name="Lu H."/>
        </authorList>
    </citation>
    <scope>NUCLEOTIDE SEQUENCE [LARGE SCALE GENOMIC DNA]</scope>
    <source>
        <strain evidence="10 11">FT103W</strain>
    </source>
</reference>
<dbReference type="Gene3D" id="2.60.40.1180">
    <property type="entry name" value="Golgi alpha-mannosidase II"/>
    <property type="match status" value="1"/>
</dbReference>
<evidence type="ECO:0000256" key="1">
    <source>
        <dbReference type="ARBA" id="ARBA00001462"/>
    </source>
</evidence>
<dbReference type="GO" id="GO:0046556">
    <property type="term" value="F:alpha-L-arabinofuranosidase activity"/>
    <property type="evidence" value="ECO:0007669"/>
    <property type="project" value="UniProtKB-EC"/>
</dbReference>
<protein>
    <recommendedName>
        <fullName evidence="4">non-reducing end alpha-L-arabinofuranosidase</fullName>
        <ecNumber evidence="4">3.2.1.55</ecNumber>
    </recommendedName>
</protein>
<keyword evidence="8" id="KW-0732">Signal</keyword>
<dbReference type="GO" id="GO:0046373">
    <property type="term" value="P:L-arabinose metabolic process"/>
    <property type="evidence" value="ECO:0007669"/>
    <property type="project" value="InterPro"/>
</dbReference>
<comment type="subunit">
    <text evidence="3">Homohexamer; trimer of dimers.</text>
</comment>
<evidence type="ECO:0000256" key="2">
    <source>
        <dbReference type="ARBA" id="ARBA00007186"/>
    </source>
</evidence>
<evidence type="ECO:0000256" key="7">
    <source>
        <dbReference type="ARBA" id="ARBA00023295"/>
    </source>
</evidence>
<dbReference type="InterPro" id="IPR013780">
    <property type="entry name" value="Glyco_hydro_b"/>
</dbReference>
<evidence type="ECO:0000256" key="8">
    <source>
        <dbReference type="SAM" id="SignalP"/>
    </source>
</evidence>
<evidence type="ECO:0000256" key="5">
    <source>
        <dbReference type="ARBA" id="ARBA00022801"/>
    </source>
</evidence>
<keyword evidence="6" id="KW-0119">Carbohydrate metabolism</keyword>
<dbReference type="GO" id="GO:0000272">
    <property type="term" value="P:polysaccharide catabolic process"/>
    <property type="evidence" value="ECO:0007669"/>
    <property type="project" value="TreeGrafter"/>
</dbReference>
<evidence type="ECO:0000313" key="10">
    <source>
        <dbReference type="EMBL" id="MQA19789.1"/>
    </source>
</evidence>
<dbReference type="InterPro" id="IPR055235">
    <property type="entry name" value="ASD1_cat"/>
</dbReference>
<evidence type="ECO:0000259" key="9">
    <source>
        <dbReference type="SMART" id="SM00813"/>
    </source>
</evidence>
<sequence>MNQIKHGVLALCLLASGGAASAASTADTIGLTIDARKPGAVINKDIYGQFAEHLGTGIYEGMWVGPKSKIPNTKGWRNDVVGALKAMHVPLVRWPGGCFADEYHWKDGIGPREKRPVKVNTNWGGVEESNAVGTHEFFDLVDLLGADAYVNGNLGTGSAQEMSEWVEYLTSDSKSTLANLRRKNGRDKPFKVAYFAIGNEAWGCGGNMTPEHYADLYKNVETFLRAPQQYRPKMIASGGNDNDVSWSEVLSKQLKRQTDGISFHYYTIPTGKWEVKGAATGFPEKEWMSTMSNTLRMEDHIRKNSAAMDKNDPEKKLGLFVDEWGTWYDVEKGTNAGFLFQQNTLRDAVVAALNFNIFHAHADRVRMTNIAQMVNVLQSMIITDKDKMVLTPTYHAFEMYVPFQGAASLPLTLSNNPQYALDGASVPEISASAARGTDGKLYLALVNTNPAQAADVAINVPGQAIKAVKGRVLTAAAMDAHNTFQAPQAIKPAPFSATAVEGKLTVKIPAKAVIVVAVE</sequence>
<feature type="signal peptide" evidence="8">
    <location>
        <begin position="1"/>
        <end position="22"/>
    </location>
</feature>
<evidence type="ECO:0000256" key="3">
    <source>
        <dbReference type="ARBA" id="ARBA00011165"/>
    </source>
</evidence>
<evidence type="ECO:0000256" key="6">
    <source>
        <dbReference type="ARBA" id="ARBA00023277"/>
    </source>
</evidence>
<dbReference type="EC" id="3.2.1.55" evidence="4"/>
<keyword evidence="7" id="KW-0326">Glycosidase</keyword>
<dbReference type="InterPro" id="IPR010720">
    <property type="entry name" value="Alpha-L-AF_C"/>
</dbReference>
<feature type="chain" id="PRO_5033000115" description="non-reducing end alpha-L-arabinofuranosidase" evidence="8">
    <location>
        <begin position="23"/>
        <end position="519"/>
    </location>
</feature>
<evidence type="ECO:0000256" key="4">
    <source>
        <dbReference type="ARBA" id="ARBA00012670"/>
    </source>
</evidence>
<keyword evidence="5" id="KW-0378">Hydrolase</keyword>
<dbReference type="AlphaFoldDB" id="A0A843S6H1"/>
<dbReference type="SUPFAM" id="SSF51445">
    <property type="entry name" value="(Trans)glycosidases"/>
    <property type="match status" value="1"/>
</dbReference>
<feature type="domain" description="Alpha-L-arabinofuranosidase C-terminal" evidence="9">
    <location>
        <begin position="322"/>
        <end position="512"/>
    </location>
</feature>